<evidence type="ECO:0000256" key="8">
    <source>
        <dbReference type="ARBA" id="ARBA00023065"/>
    </source>
</evidence>
<evidence type="ECO:0000313" key="14">
    <source>
        <dbReference type="EMBL" id="SOQ41856.1"/>
    </source>
</evidence>
<keyword evidence="3 12" id="KW-0813">Transport</keyword>
<dbReference type="PANTHER" id="PTHR11690">
    <property type="entry name" value="AMILORIDE-SENSITIVE SODIUM CHANNEL-RELATED"/>
    <property type="match status" value="1"/>
</dbReference>
<dbReference type="GO" id="GO:0005886">
    <property type="term" value="C:plasma membrane"/>
    <property type="evidence" value="ECO:0007669"/>
    <property type="project" value="TreeGrafter"/>
</dbReference>
<dbReference type="PANTHER" id="PTHR11690:SF240">
    <property type="entry name" value="PICKPOCKET 25-RELATED"/>
    <property type="match status" value="1"/>
</dbReference>
<keyword evidence="9 13" id="KW-0472">Membrane</keyword>
<evidence type="ECO:0000256" key="2">
    <source>
        <dbReference type="ARBA" id="ARBA00007193"/>
    </source>
</evidence>
<proteinExistence type="inferred from homology"/>
<evidence type="ECO:0000256" key="4">
    <source>
        <dbReference type="ARBA" id="ARBA00022461"/>
    </source>
</evidence>
<dbReference type="EMBL" id="ODYU01003291">
    <property type="protein sequence ID" value="SOQ41856.1"/>
    <property type="molecule type" value="Genomic_DNA"/>
</dbReference>
<keyword evidence="10 12" id="KW-0739">Sodium transport</keyword>
<evidence type="ECO:0000256" key="10">
    <source>
        <dbReference type="ARBA" id="ARBA00023201"/>
    </source>
</evidence>
<keyword evidence="4 12" id="KW-0894">Sodium channel</keyword>
<dbReference type="GO" id="GO:0015280">
    <property type="term" value="F:ligand-gated sodium channel activity"/>
    <property type="evidence" value="ECO:0007669"/>
    <property type="project" value="TreeGrafter"/>
</dbReference>
<comment type="similarity">
    <text evidence="2 12">Belongs to the amiloride-sensitive sodium channel (TC 1.A.6) family.</text>
</comment>
<reference evidence="14" key="1">
    <citation type="submission" date="2016-07" db="EMBL/GenBank/DDBJ databases">
        <authorList>
            <person name="Bretaudeau A."/>
        </authorList>
    </citation>
    <scope>NUCLEOTIDE SEQUENCE</scope>
    <source>
        <strain evidence="14">Rice</strain>
        <tissue evidence="14">Whole body</tissue>
    </source>
</reference>
<name>A0A2H1VM38_SPOFR</name>
<gene>
    <name evidence="14" type="ORF">SFRICE_025969</name>
</gene>
<comment type="subcellular location">
    <subcellularLocation>
        <location evidence="1">Membrane</location>
        <topology evidence="1">Multi-pass membrane protein</topology>
    </subcellularLocation>
</comment>
<evidence type="ECO:0000256" key="1">
    <source>
        <dbReference type="ARBA" id="ARBA00004141"/>
    </source>
</evidence>
<dbReference type="Pfam" id="PF00858">
    <property type="entry name" value="ASC"/>
    <property type="match status" value="1"/>
</dbReference>
<evidence type="ECO:0000256" key="5">
    <source>
        <dbReference type="ARBA" id="ARBA00022692"/>
    </source>
</evidence>
<evidence type="ECO:0000256" key="6">
    <source>
        <dbReference type="ARBA" id="ARBA00022989"/>
    </source>
</evidence>
<organism evidence="14">
    <name type="scientific">Spodoptera frugiperda</name>
    <name type="common">Fall armyworm</name>
    <dbReference type="NCBI Taxonomy" id="7108"/>
    <lineage>
        <taxon>Eukaryota</taxon>
        <taxon>Metazoa</taxon>
        <taxon>Ecdysozoa</taxon>
        <taxon>Arthropoda</taxon>
        <taxon>Hexapoda</taxon>
        <taxon>Insecta</taxon>
        <taxon>Pterygota</taxon>
        <taxon>Neoptera</taxon>
        <taxon>Endopterygota</taxon>
        <taxon>Lepidoptera</taxon>
        <taxon>Glossata</taxon>
        <taxon>Ditrysia</taxon>
        <taxon>Noctuoidea</taxon>
        <taxon>Noctuidae</taxon>
        <taxon>Amphipyrinae</taxon>
        <taxon>Spodoptera</taxon>
    </lineage>
</organism>
<evidence type="ECO:0000256" key="13">
    <source>
        <dbReference type="SAM" id="Phobius"/>
    </source>
</evidence>
<feature type="transmembrane region" description="Helical" evidence="13">
    <location>
        <begin position="66"/>
        <end position="84"/>
    </location>
</feature>
<protein>
    <submittedName>
        <fullName evidence="14">SFRICE_025969</fullName>
    </submittedName>
</protein>
<feature type="transmembrane region" description="Helical" evidence="13">
    <location>
        <begin position="479"/>
        <end position="506"/>
    </location>
</feature>
<sequence length="524" mass="60974">MFFERTIQSQIIQDELSPPKQNMRYRNRGLHTIMDKGKHYLKLFLDTSSIHGLNHLVADKRHLFEIILWFTIILLSGFGSLYLSQMTWSRYQSSPTVVSMDRDMFAWNTTFPCVTVCPNNYIDTRKLEIFLRNSKEENKTRLENFIISLANASYRNFESIPIYPDISPDKYIQLLVNLSVLFKPSLTIGVSNVALSIVPTITEMGLCYAVNSRMAVYNSPEYRDANRWDIINDDTKSLFIHPLDGEVFAQVMNISTSYDVYIHGPQEVPDISTKFQRSAKGYYMKLYVTALTVYTSPEAAKLSVNQRRCRFPHENNLKHNSIYTYTMCRMECRIRLCLKYCRCIPHFYRRIGDEQLCDVEGLHCLSKYKDELYRLQDSSGKKVMCGCYPLCDDVNYVLQSNPVIELTDDLMISNRRRLWPPETQEALEMRFRPFVRSLRVVGKSGIGKIVKEALQEWFLGTNLQWGMVTYPRMRYRRDIIFGFTDVLVAVGGMAGLFLGCSVLSFMEIVYFLTLRLFCYAQTSK</sequence>
<evidence type="ECO:0000256" key="3">
    <source>
        <dbReference type="ARBA" id="ARBA00022448"/>
    </source>
</evidence>
<dbReference type="Gene3D" id="1.10.287.770">
    <property type="entry name" value="YojJ-like"/>
    <property type="match status" value="1"/>
</dbReference>
<evidence type="ECO:0000256" key="7">
    <source>
        <dbReference type="ARBA" id="ARBA00023053"/>
    </source>
</evidence>
<keyword evidence="11 12" id="KW-0407">Ion channel</keyword>
<accession>A0A2H1VM38</accession>
<keyword evidence="7" id="KW-0915">Sodium</keyword>
<dbReference type="InterPro" id="IPR001873">
    <property type="entry name" value="ENaC"/>
</dbReference>
<evidence type="ECO:0000256" key="11">
    <source>
        <dbReference type="ARBA" id="ARBA00023303"/>
    </source>
</evidence>
<evidence type="ECO:0000256" key="12">
    <source>
        <dbReference type="RuleBase" id="RU000679"/>
    </source>
</evidence>
<evidence type="ECO:0000256" key="9">
    <source>
        <dbReference type="ARBA" id="ARBA00023136"/>
    </source>
</evidence>
<dbReference type="AlphaFoldDB" id="A0A2H1VM38"/>
<keyword evidence="8 12" id="KW-0406">Ion transport</keyword>
<keyword evidence="6 13" id="KW-1133">Transmembrane helix</keyword>
<keyword evidence="5 12" id="KW-0812">Transmembrane</keyword>
<dbReference type="Gene3D" id="1.10.287.820">
    <property type="entry name" value="Acid-sensing ion channel domain"/>
    <property type="match status" value="1"/>
</dbReference>